<comment type="subunit">
    <text evidence="6">Part of the 30S ribosomal subunit. Contacts protein S5. The interaction surface between S4 and S5 is involved in control of translational fidelity.</text>
</comment>
<dbReference type="GO" id="GO:0015935">
    <property type="term" value="C:small ribosomal subunit"/>
    <property type="evidence" value="ECO:0007669"/>
    <property type="project" value="InterPro"/>
</dbReference>
<dbReference type="InterPro" id="IPR036986">
    <property type="entry name" value="S4_RNA-bd_sf"/>
</dbReference>
<dbReference type="InterPro" id="IPR022802">
    <property type="entry name" value="Ribosomal_uS4_arc"/>
</dbReference>
<dbReference type="KEGG" id="ast:Asulf_00623"/>
<evidence type="ECO:0000256" key="1">
    <source>
        <dbReference type="ARBA" id="ARBA00007465"/>
    </source>
</evidence>
<dbReference type="InterPro" id="IPR002942">
    <property type="entry name" value="S4_RNA-bd"/>
</dbReference>
<dbReference type="NCBIfam" id="TIGR01018">
    <property type="entry name" value="uS4_arch"/>
    <property type="match status" value="1"/>
</dbReference>
<dbReference type="Gene3D" id="3.10.290.10">
    <property type="entry name" value="RNA-binding S4 domain"/>
    <property type="match status" value="1"/>
</dbReference>
<keyword evidence="10" id="KW-1185">Reference proteome</keyword>
<reference evidence="9 10" key="1">
    <citation type="journal article" date="2013" name="Genome Announc.">
        <title>Complete Genome Sequence of the Thermophilic and Facultatively Chemolithoautotrophic Sulfate Reducer Archaeoglobus sulfaticallidus Strain PM70-1T.</title>
        <authorList>
            <person name="Stokke R."/>
            <person name="Hocking W.P."/>
            <person name="Steinsbu B.O."/>
            <person name="Steen I.H."/>
        </authorList>
    </citation>
    <scope>NUCLEOTIDE SEQUENCE [LARGE SCALE GENOMIC DNA]</scope>
    <source>
        <strain evidence="9">PM70-1</strain>
    </source>
</reference>
<evidence type="ECO:0000256" key="6">
    <source>
        <dbReference type="HAMAP-Rule" id="MF_01306"/>
    </source>
</evidence>
<evidence type="ECO:0000259" key="7">
    <source>
        <dbReference type="SMART" id="SM00363"/>
    </source>
</evidence>
<evidence type="ECO:0000256" key="4">
    <source>
        <dbReference type="ARBA" id="ARBA00022980"/>
    </source>
</evidence>
<evidence type="ECO:0000256" key="2">
    <source>
        <dbReference type="ARBA" id="ARBA00022730"/>
    </source>
</evidence>
<sequence length="183" mass="21215">MGDPKRHRRKYVTPPRPWDKVRLEKEVEYIIKYGLRNKRELWRSQNILRKYRRVARELLAKIDLPGKEGELAKAKAQMVIKKLIKMGILEEGATIDDILNLTVDAFLSRRLQTIVFKQGLANTIKQARQLITHGHIAIDGVRVTVPGRLVTKEEETKISYYQNSPFAKREIVVRAEKAETAET</sequence>
<evidence type="ECO:0000313" key="9">
    <source>
        <dbReference type="EMBL" id="AGK60642.1"/>
    </source>
</evidence>
<keyword evidence="2 6" id="KW-0699">rRNA-binding</keyword>
<keyword evidence="4 6" id="KW-0689">Ribosomal protein</keyword>
<dbReference type="OrthoDB" id="10429at2157"/>
<dbReference type="Proteomes" id="UP000013307">
    <property type="component" value="Chromosome"/>
</dbReference>
<feature type="domain" description="Small ribosomal subunit protein uS4 N-terminal" evidence="8">
    <location>
        <begin position="5"/>
        <end position="108"/>
    </location>
</feature>
<comment type="similarity">
    <text evidence="1 6">Belongs to the universal ribosomal protein uS4 family.</text>
</comment>
<evidence type="ECO:0000256" key="3">
    <source>
        <dbReference type="ARBA" id="ARBA00022884"/>
    </source>
</evidence>
<keyword evidence="3 6" id="KW-0694">RNA-binding</keyword>
<organism evidence="9 10">
    <name type="scientific">Archaeoglobus sulfaticallidus PM70-1</name>
    <dbReference type="NCBI Taxonomy" id="387631"/>
    <lineage>
        <taxon>Archaea</taxon>
        <taxon>Methanobacteriati</taxon>
        <taxon>Methanobacteriota</taxon>
        <taxon>Archaeoglobi</taxon>
        <taxon>Archaeoglobales</taxon>
        <taxon>Archaeoglobaceae</taxon>
        <taxon>Archaeoglobus</taxon>
    </lineage>
</organism>
<dbReference type="STRING" id="387631.Asulf_00623"/>
<dbReference type="InterPro" id="IPR022801">
    <property type="entry name" value="Ribosomal_uS4"/>
</dbReference>
<dbReference type="GO" id="GO:0006412">
    <property type="term" value="P:translation"/>
    <property type="evidence" value="ECO:0007669"/>
    <property type="project" value="UniProtKB-UniRule"/>
</dbReference>
<proteinExistence type="inferred from homology"/>
<dbReference type="HOGENOM" id="CLU_089738_1_1_2"/>
<dbReference type="GO" id="GO:0042274">
    <property type="term" value="P:ribosomal small subunit biogenesis"/>
    <property type="evidence" value="ECO:0007669"/>
    <property type="project" value="TreeGrafter"/>
</dbReference>
<dbReference type="InterPro" id="IPR005710">
    <property type="entry name" value="Ribosomal_uS4_euk/arc"/>
</dbReference>
<evidence type="ECO:0000256" key="5">
    <source>
        <dbReference type="ARBA" id="ARBA00023274"/>
    </source>
</evidence>
<dbReference type="PANTHER" id="PTHR11831:SF5">
    <property type="entry name" value="40S RIBOSOMAL PROTEIN S9"/>
    <property type="match status" value="1"/>
</dbReference>
<dbReference type="GO" id="GO:0019843">
    <property type="term" value="F:rRNA binding"/>
    <property type="evidence" value="ECO:0007669"/>
    <property type="project" value="UniProtKB-UniRule"/>
</dbReference>
<dbReference type="PROSITE" id="PS50889">
    <property type="entry name" value="S4"/>
    <property type="match status" value="1"/>
</dbReference>
<dbReference type="SUPFAM" id="SSF55174">
    <property type="entry name" value="Alpha-L RNA-binding motif"/>
    <property type="match status" value="1"/>
</dbReference>
<evidence type="ECO:0000259" key="8">
    <source>
        <dbReference type="SMART" id="SM01390"/>
    </source>
</evidence>
<dbReference type="EMBL" id="CP005290">
    <property type="protein sequence ID" value="AGK60642.1"/>
    <property type="molecule type" value="Genomic_DNA"/>
</dbReference>
<comment type="function">
    <text evidence="6">With S5 and S12 plays an important role in translational accuracy.</text>
</comment>
<keyword evidence="5 6" id="KW-0687">Ribonucleoprotein</keyword>
<dbReference type="PANTHER" id="PTHR11831">
    <property type="entry name" value="30S 40S RIBOSOMAL PROTEIN"/>
    <property type="match status" value="1"/>
</dbReference>
<dbReference type="RefSeq" id="WP_015590241.1">
    <property type="nucleotide sequence ID" value="NC_021169.1"/>
</dbReference>
<dbReference type="SMART" id="SM01390">
    <property type="entry name" value="Ribosomal_S4"/>
    <property type="match status" value="1"/>
</dbReference>
<evidence type="ECO:0000313" key="10">
    <source>
        <dbReference type="Proteomes" id="UP000013307"/>
    </source>
</evidence>
<comment type="function">
    <text evidence="6">One of the primary rRNA binding proteins, it binds directly to 16S rRNA where it nucleates assembly of the body of the 30S subunit.</text>
</comment>
<dbReference type="Pfam" id="PF01479">
    <property type="entry name" value="S4"/>
    <property type="match status" value="1"/>
</dbReference>
<dbReference type="HAMAP" id="MF_01306_A">
    <property type="entry name" value="Ribosomal_uS4_A"/>
    <property type="match status" value="1"/>
</dbReference>
<dbReference type="eggNOG" id="arCOG04239">
    <property type="taxonomic scope" value="Archaea"/>
</dbReference>
<dbReference type="GeneID" id="15392266"/>
<dbReference type="SMART" id="SM00363">
    <property type="entry name" value="S4"/>
    <property type="match status" value="1"/>
</dbReference>
<feature type="domain" description="RNA-binding S4" evidence="7">
    <location>
        <begin position="109"/>
        <end position="172"/>
    </location>
</feature>
<gene>
    <name evidence="6" type="primary">rps4</name>
    <name evidence="9" type="ORF">Asulf_00623</name>
</gene>
<dbReference type="NCBIfam" id="NF003139">
    <property type="entry name" value="PRK04051.1"/>
    <property type="match status" value="1"/>
</dbReference>
<dbReference type="CDD" id="cd00165">
    <property type="entry name" value="S4"/>
    <property type="match status" value="1"/>
</dbReference>
<accession>N0BEF7</accession>
<dbReference type="InterPro" id="IPR001912">
    <property type="entry name" value="Ribosomal_uS4_N"/>
</dbReference>
<dbReference type="GO" id="GO:0003735">
    <property type="term" value="F:structural constituent of ribosome"/>
    <property type="evidence" value="ECO:0007669"/>
    <property type="project" value="InterPro"/>
</dbReference>
<name>N0BEF7_9EURY</name>
<dbReference type="AlphaFoldDB" id="N0BEF7"/>
<protein>
    <recommendedName>
        <fullName evidence="6">Small ribosomal subunit protein uS4</fullName>
    </recommendedName>
</protein>